<dbReference type="GeneID" id="54461412"/>
<evidence type="ECO:0000313" key="2">
    <source>
        <dbReference type="Proteomes" id="UP000504636"/>
    </source>
</evidence>
<protein>
    <submittedName>
        <fullName evidence="1 3">Uncharacterized protein</fullName>
    </submittedName>
</protein>
<gene>
    <name evidence="1 3" type="ORF">BDZ99DRAFT_465332</name>
</gene>
<reference evidence="1 3" key="1">
    <citation type="journal article" date="2020" name="Stud. Mycol.">
        <title>101 Dothideomycetes genomes: a test case for predicting lifestyles and emergence of pathogens.</title>
        <authorList>
            <person name="Haridas S."/>
            <person name="Albert R."/>
            <person name="Binder M."/>
            <person name="Bloem J."/>
            <person name="Labutti K."/>
            <person name="Salamov A."/>
            <person name="Andreopoulos B."/>
            <person name="Baker S."/>
            <person name="Barry K."/>
            <person name="Bills G."/>
            <person name="Bluhm B."/>
            <person name="Cannon C."/>
            <person name="Castanera R."/>
            <person name="Culley D."/>
            <person name="Daum C."/>
            <person name="Ezra D."/>
            <person name="Gonzalez J."/>
            <person name="Henrissat B."/>
            <person name="Kuo A."/>
            <person name="Liang C."/>
            <person name="Lipzen A."/>
            <person name="Lutzoni F."/>
            <person name="Magnuson J."/>
            <person name="Mondo S."/>
            <person name="Nolan M."/>
            <person name="Ohm R."/>
            <person name="Pangilinan J."/>
            <person name="Park H.-J."/>
            <person name="Ramirez L."/>
            <person name="Alfaro M."/>
            <person name="Sun H."/>
            <person name="Tritt A."/>
            <person name="Yoshinaga Y."/>
            <person name="Zwiers L.-H."/>
            <person name="Turgeon B."/>
            <person name="Goodwin S."/>
            <person name="Spatafora J."/>
            <person name="Crous P."/>
            <person name="Grigoriev I."/>
        </authorList>
    </citation>
    <scope>NUCLEOTIDE SEQUENCE</scope>
    <source>
        <strain evidence="1 3">CBS 304.34</strain>
    </source>
</reference>
<reference evidence="3" key="2">
    <citation type="submission" date="2020-04" db="EMBL/GenBank/DDBJ databases">
        <authorList>
            <consortium name="NCBI Genome Project"/>
        </authorList>
    </citation>
    <scope>NUCLEOTIDE SEQUENCE</scope>
    <source>
        <strain evidence="3">CBS 304.34</strain>
    </source>
</reference>
<organism evidence="1">
    <name type="scientific">Mytilinidion resinicola</name>
    <dbReference type="NCBI Taxonomy" id="574789"/>
    <lineage>
        <taxon>Eukaryota</taxon>
        <taxon>Fungi</taxon>
        <taxon>Dikarya</taxon>
        <taxon>Ascomycota</taxon>
        <taxon>Pezizomycotina</taxon>
        <taxon>Dothideomycetes</taxon>
        <taxon>Pleosporomycetidae</taxon>
        <taxon>Mytilinidiales</taxon>
        <taxon>Mytilinidiaceae</taxon>
        <taxon>Mytilinidion</taxon>
    </lineage>
</organism>
<dbReference type="RefSeq" id="XP_033574426.1">
    <property type="nucleotide sequence ID" value="XM_033720519.1"/>
</dbReference>
<accession>A0A6A6YF95</accession>
<evidence type="ECO:0000313" key="1">
    <source>
        <dbReference type="EMBL" id="KAF2807462.1"/>
    </source>
</evidence>
<proteinExistence type="predicted"/>
<sequence length="223" mass="25126">MAGVIQYFARETNWTPALGLWKEDFAASLLWSHDEKLNTTSTRVDSSVFYMPTRSWLSLIKGVNYDHPGRHRRYTARVPTIPAINFDLRCDWEGPELTGRLVRADLEITGVLEIVKVTSRNESDALQCSLVNGTGPLEDVLIDTQNDLADLLRPGATATLLQICVYHSKHWSTWRDGLLLKRVGKAGNIQTFERIGIGSIRDRLLEDGTSHAFRGHPETIKLL</sequence>
<name>A0A6A6YF95_9PEZI</name>
<dbReference type="EMBL" id="MU003705">
    <property type="protein sequence ID" value="KAF2807462.1"/>
    <property type="molecule type" value="Genomic_DNA"/>
</dbReference>
<reference evidence="3" key="3">
    <citation type="submission" date="2025-04" db="UniProtKB">
        <authorList>
            <consortium name="RefSeq"/>
        </authorList>
    </citation>
    <scope>IDENTIFICATION</scope>
    <source>
        <strain evidence="3">CBS 304.34</strain>
    </source>
</reference>
<evidence type="ECO:0000313" key="3">
    <source>
        <dbReference type="RefSeq" id="XP_033574426.1"/>
    </source>
</evidence>
<dbReference type="Proteomes" id="UP000504636">
    <property type="component" value="Unplaced"/>
</dbReference>
<dbReference type="AlphaFoldDB" id="A0A6A6YF95"/>
<keyword evidence="2" id="KW-1185">Reference proteome</keyword>